<gene>
    <name evidence="8" type="ORF">UXM345_LOCUS38599</name>
</gene>
<evidence type="ECO:0000256" key="2">
    <source>
        <dbReference type="ARBA" id="ARBA00022695"/>
    </source>
</evidence>
<feature type="non-terminal residue" evidence="8">
    <location>
        <position position="1"/>
    </location>
</feature>
<evidence type="ECO:0000256" key="3">
    <source>
        <dbReference type="ARBA" id="ARBA00022722"/>
    </source>
</evidence>
<dbReference type="Proteomes" id="UP000663842">
    <property type="component" value="Unassembled WGS sequence"/>
</dbReference>
<protein>
    <recommendedName>
        <fullName evidence="7">Reverse transcriptase RNase H-like domain-containing protein</fullName>
    </recommendedName>
</protein>
<accession>A0A820Q8R4</accession>
<evidence type="ECO:0000256" key="6">
    <source>
        <dbReference type="ARBA" id="ARBA00022918"/>
    </source>
</evidence>
<dbReference type="AlphaFoldDB" id="A0A820Q8R4"/>
<dbReference type="Pfam" id="PF17917">
    <property type="entry name" value="RT_RNaseH"/>
    <property type="match status" value="1"/>
</dbReference>
<keyword evidence="4" id="KW-0255">Endonuclease</keyword>
<keyword evidence="2" id="KW-0548">Nucleotidyltransferase</keyword>
<reference evidence="8" key="1">
    <citation type="submission" date="2021-02" db="EMBL/GenBank/DDBJ databases">
        <authorList>
            <person name="Nowell W R."/>
        </authorList>
    </citation>
    <scope>NUCLEOTIDE SEQUENCE</scope>
</reference>
<dbReference type="EMBL" id="CAJOBF010029313">
    <property type="protein sequence ID" value="CAF4414915.1"/>
    <property type="molecule type" value="Genomic_DNA"/>
</dbReference>
<name>A0A820Q8R4_9BILA</name>
<evidence type="ECO:0000256" key="4">
    <source>
        <dbReference type="ARBA" id="ARBA00022759"/>
    </source>
</evidence>
<feature type="domain" description="Reverse transcriptase RNase H-like" evidence="7">
    <location>
        <begin position="1"/>
        <end position="55"/>
    </location>
</feature>
<organism evidence="8 9">
    <name type="scientific">Rotaria magnacalcarata</name>
    <dbReference type="NCBI Taxonomy" id="392030"/>
    <lineage>
        <taxon>Eukaryota</taxon>
        <taxon>Metazoa</taxon>
        <taxon>Spiralia</taxon>
        <taxon>Gnathifera</taxon>
        <taxon>Rotifera</taxon>
        <taxon>Eurotatoria</taxon>
        <taxon>Bdelloidea</taxon>
        <taxon>Philodinida</taxon>
        <taxon>Philodinidae</taxon>
        <taxon>Rotaria</taxon>
    </lineage>
</organism>
<feature type="non-terminal residue" evidence="8">
    <location>
        <position position="109"/>
    </location>
</feature>
<dbReference type="InterPro" id="IPR041373">
    <property type="entry name" value="RT_RNaseH"/>
</dbReference>
<evidence type="ECO:0000259" key="7">
    <source>
        <dbReference type="Pfam" id="PF17917"/>
    </source>
</evidence>
<keyword evidence="5" id="KW-0378">Hydrolase</keyword>
<keyword evidence="1" id="KW-0808">Transferase</keyword>
<comment type="caution">
    <text evidence="8">The sequence shown here is derived from an EMBL/GenBank/DDBJ whole genome shotgun (WGS) entry which is preliminary data.</text>
</comment>
<evidence type="ECO:0000256" key="5">
    <source>
        <dbReference type="ARBA" id="ARBA00022801"/>
    </source>
</evidence>
<proteinExistence type="predicted"/>
<sequence length="109" mass="12727">RECLGIIWSVTKLRDYLADESFIIETDQQLARNIHLNRSSTNRRVNNWKLQLHDYDIIEIKHKPGTRNCDADYMSRHPLINIEEANDELEGICVAIMTRSKTKQQTTTA</sequence>
<dbReference type="GO" id="GO:0003964">
    <property type="term" value="F:RNA-directed DNA polymerase activity"/>
    <property type="evidence" value="ECO:0007669"/>
    <property type="project" value="UniProtKB-KW"/>
</dbReference>
<dbReference type="GO" id="GO:0016787">
    <property type="term" value="F:hydrolase activity"/>
    <property type="evidence" value="ECO:0007669"/>
    <property type="project" value="UniProtKB-KW"/>
</dbReference>
<keyword evidence="6" id="KW-0695">RNA-directed DNA polymerase</keyword>
<dbReference type="GO" id="GO:0004519">
    <property type="term" value="F:endonuclease activity"/>
    <property type="evidence" value="ECO:0007669"/>
    <property type="project" value="UniProtKB-KW"/>
</dbReference>
<evidence type="ECO:0000313" key="9">
    <source>
        <dbReference type="Proteomes" id="UP000663842"/>
    </source>
</evidence>
<evidence type="ECO:0000313" key="8">
    <source>
        <dbReference type="EMBL" id="CAF4414915.1"/>
    </source>
</evidence>
<keyword evidence="3" id="KW-0540">Nuclease</keyword>
<evidence type="ECO:0000256" key="1">
    <source>
        <dbReference type="ARBA" id="ARBA00022679"/>
    </source>
</evidence>